<accession>A0A4Q7N4C5</accession>
<name>A0A4Q7N4C5_9BACT</name>
<reference evidence="2 3" key="1">
    <citation type="submission" date="2019-02" db="EMBL/GenBank/DDBJ databases">
        <title>Genomic Encyclopedia of Type Strains, Phase IV (KMG-IV): sequencing the most valuable type-strain genomes for metagenomic binning, comparative biology and taxonomic classification.</title>
        <authorList>
            <person name="Goeker M."/>
        </authorList>
    </citation>
    <scope>NUCLEOTIDE SEQUENCE [LARGE SCALE GENOMIC DNA]</scope>
    <source>
        <strain evidence="2 3">DSM 18116</strain>
    </source>
</reference>
<dbReference type="RefSeq" id="WP_130540187.1">
    <property type="nucleotide sequence ID" value="NZ_CP042431.1"/>
</dbReference>
<dbReference type="Proteomes" id="UP000293874">
    <property type="component" value="Unassembled WGS sequence"/>
</dbReference>
<proteinExistence type="predicted"/>
<dbReference type="AlphaFoldDB" id="A0A4Q7N4C5"/>
<organism evidence="2 3">
    <name type="scientific">Pseudobacter ginsenosidimutans</name>
    <dbReference type="NCBI Taxonomy" id="661488"/>
    <lineage>
        <taxon>Bacteria</taxon>
        <taxon>Pseudomonadati</taxon>
        <taxon>Bacteroidota</taxon>
        <taxon>Chitinophagia</taxon>
        <taxon>Chitinophagales</taxon>
        <taxon>Chitinophagaceae</taxon>
        <taxon>Pseudobacter</taxon>
    </lineage>
</organism>
<evidence type="ECO:0000259" key="1">
    <source>
        <dbReference type="Pfam" id="PF16409"/>
    </source>
</evidence>
<dbReference type="EMBL" id="SGXA01000001">
    <property type="protein sequence ID" value="RZS75849.1"/>
    <property type="molecule type" value="Genomic_DNA"/>
</dbReference>
<dbReference type="PROSITE" id="PS51257">
    <property type="entry name" value="PROKAR_LIPOPROTEIN"/>
    <property type="match status" value="1"/>
</dbReference>
<keyword evidence="3" id="KW-1185">Reference proteome</keyword>
<evidence type="ECO:0000313" key="3">
    <source>
        <dbReference type="Proteomes" id="UP000293874"/>
    </source>
</evidence>
<comment type="caution">
    <text evidence="2">The sequence shown here is derived from an EMBL/GenBank/DDBJ whole genome shotgun (WGS) entry which is preliminary data.</text>
</comment>
<evidence type="ECO:0000313" key="2">
    <source>
        <dbReference type="EMBL" id="RZS75849.1"/>
    </source>
</evidence>
<protein>
    <submittedName>
        <fullName evidence="2">Uncharacterized protein DUF5017</fullName>
    </submittedName>
</protein>
<sequence>MFKLRHISSLLAVAALMASCNKRDKLDAPDFTVSTAQSTYKVGDSVVFNFSNSPDVITFFSGEPGSEYQYRNRTELEGGTTFMSFSSRVLYGSQVNNVRVMASTDFTGKYDTNAVKAATWTEITDRFTMATAPNGAVGVEIQSGVANISDLIVKGKPIYLSYRYVGEKPPGATATQRTWRIMSFNLNNTYPDGTVASLSNLFGAGWVNVDFQNPNNFWKNETTLGYLQFAPNSSLVESEDWAISKPFFVAQVSPDKGVAIKEYMARKNEHVYIFTEPGTYKVTFIGSNTNAKEVKTVVRELDITITN</sequence>
<dbReference type="InterPro" id="IPR032185">
    <property type="entry name" value="DUF5017"/>
</dbReference>
<gene>
    <name evidence="2" type="ORF">EV199_1724</name>
</gene>
<feature type="domain" description="DUF5017" evidence="1">
    <location>
        <begin position="19"/>
        <end position="206"/>
    </location>
</feature>
<dbReference type="Pfam" id="PF16409">
    <property type="entry name" value="DUF5017"/>
    <property type="match status" value="1"/>
</dbReference>
<dbReference type="OrthoDB" id="1082472at2"/>